<evidence type="ECO:0000313" key="2">
    <source>
        <dbReference type="Proteomes" id="UP000615446"/>
    </source>
</evidence>
<dbReference type="AlphaFoldDB" id="A0A8H3LEP0"/>
<protein>
    <submittedName>
        <fullName evidence="1">Uncharacterized protein</fullName>
    </submittedName>
</protein>
<dbReference type="EMBL" id="BLAL01000162">
    <property type="protein sequence ID" value="GES87042.1"/>
    <property type="molecule type" value="Genomic_DNA"/>
</dbReference>
<evidence type="ECO:0000313" key="1">
    <source>
        <dbReference type="EMBL" id="GES87042.1"/>
    </source>
</evidence>
<proteinExistence type="predicted"/>
<comment type="caution">
    <text evidence="1">The sequence shown here is derived from an EMBL/GenBank/DDBJ whole genome shotgun (WGS) entry which is preliminary data.</text>
</comment>
<organism evidence="1 2">
    <name type="scientific">Rhizophagus clarus</name>
    <dbReference type="NCBI Taxonomy" id="94130"/>
    <lineage>
        <taxon>Eukaryota</taxon>
        <taxon>Fungi</taxon>
        <taxon>Fungi incertae sedis</taxon>
        <taxon>Mucoromycota</taxon>
        <taxon>Glomeromycotina</taxon>
        <taxon>Glomeromycetes</taxon>
        <taxon>Glomerales</taxon>
        <taxon>Glomeraceae</taxon>
        <taxon>Rhizophagus</taxon>
    </lineage>
</organism>
<name>A0A8H3LEP0_9GLOM</name>
<dbReference type="Proteomes" id="UP000615446">
    <property type="component" value="Unassembled WGS sequence"/>
</dbReference>
<reference evidence="1" key="1">
    <citation type="submission" date="2019-10" db="EMBL/GenBank/DDBJ databases">
        <title>Conservation and host-specific expression of non-tandemly repeated heterogenous ribosome RNA gene in arbuscular mycorrhizal fungi.</title>
        <authorList>
            <person name="Maeda T."/>
            <person name="Kobayashi Y."/>
            <person name="Nakagawa T."/>
            <person name="Ezawa T."/>
            <person name="Yamaguchi K."/>
            <person name="Bino T."/>
            <person name="Nishimoto Y."/>
            <person name="Shigenobu S."/>
            <person name="Kawaguchi M."/>
        </authorList>
    </citation>
    <scope>NUCLEOTIDE SEQUENCE</scope>
    <source>
        <strain evidence="1">HR1</strain>
    </source>
</reference>
<gene>
    <name evidence="1" type="ORF">RCL2_001406600</name>
</gene>
<accession>A0A8H3LEP0</accession>
<sequence>MNRILESYKNSKHNIEIELIKIMIKNSFLDYFFTNCDDNILNITLDIIKPRKSAGSLAALNDLTSDK</sequence>